<evidence type="ECO:0000313" key="3">
    <source>
        <dbReference type="Proteomes" id="UP001391051"/>
    </source>
</evidence>
<gene>
    <name evidence="2" type="ORF">PG986_000680</name>
</gene>
<dbReference type="RefSeq" id="XP_066705795.1">
    <property type="nucleotide sequence ID" value="XM_066836902.1"/>
</dbReference>
<dbReference type="PANTHER" id="PTHR21015">
    <property type="entry name" value="UDP-N-ACETYLGLUCOSAMINE--N-ACETYLMURAMYL-(PENTAPEPTIDE) PYROPHOSPHORYL-UNDECAPRENOL N-ACETYLGLUCOSAMINE TRANSFERASE 1"/>
    <property type="match status" value="1"/>
</dbReference>
<sequence length="466" mass="51161">MTIIPATAKPIVLICSTPVSGHIIPMLAIAKQLVAAGYEVCFVSGSGYRQQIEALGASFVSVEGYGDFYDLTSWDLDQDCNPISRFPKSRSWLVRLTCISLYAGPEGKRHLEGPECFIHDLVHIFCKSLPSQHEAIQKALSMLNDKHPQRPVVLMTETLNFGGLPTLLGAPGIRPQGFVVIGLNPILLTSVDHPPFGSGMPPDSSPEGRKRNKIANEAQRQVFAPAQAAYTEALLSMGARKPEAFLLDALYTLPDRFVQMCSPSVEYSRSDAPKTLRFAGGYPTTRLTKEPVRPSWWNRVVLHKTKKIVFVCQGTVAMDFSQLVIPTMNAFKDRTDVSIIIALGRKYAALPSDVRVPENCVVEEYIPYDDILPYCDVFVTTAGYGSFQRALIHGIPLVMAGTTEEKPETAARGGWAGGEAVDEVLQDQKYKLKALKIKAEMATQNPIGVVIDTIEELVEDQHKVAS</sequence>
<keyword evidence="3" id="KW-1185">Reference proteome</keyword>
<protein>
    <submittedName>
        <fullName evidence="2">Uncharacterized protein</fullName>
    </submittedName>
</protein>
<reference evidence="2 3" key="1">
    <citation type="submission" date="2023-01" db="EMBL/GenBank/DDBJ databases">
        <title>Analysis of 21 Apiospora genomes using comparative genomics revels a genus with tremendous synthesis potential of carbohydrate active enzymes and secondary metabolites.</title>
        <authorList>
            <person name="Sorensen T."/>
        </authorList>
    </citation>
    <scope>NUCLEOTIDE SEQUENCE [LARGE SCALE GENOMIC DNA]</scope>
    <source>
        <strain evidence="2 3">CBS 24483</strain>
    </source>
</reference>
<name>A0ABR1QUS5_9PEZI</name>
<dbReference type="InterPro" id="IPR002213">
    <property type="entry name" value="UDP_glucos_trans"/>
</dbReference>
<evidence type="ECO:0000256" key="1">
    <source>
        <dbReference type="ARBA" id="ARBA00022679"/>
    </source>
</evidence>
<keyword evidence="1" id="KW-0808">Transferase</keyword>
<dbReference type="SUPFAM" id="SSF53756">
    <property type="entry name" value="UDP-Glycosyltransferase/glycogen phosphorylase"/>
    <property type="match status" value="1"/>
</dbReference>
<dbReference type="CDD" id="cd03784">
    <property type="entry name" value="GT1_Gtf-like"/>
    <property type="match status" value="1"/>
</dbReference>
<dbReference type="GeneID" id="92069964"/>
<dbReference type="Proteomes" id="UP001391051">
    <property type="component" value="Unassembled WGS sequence"/>
</dbReference>
<proteinExistence type="predicted"/>
<accession>A0ABR1QUS5</accession>
<comment type="caution">
    <text evidence="2">The sequence shown here is derived from an EMBL/GenBank/DDBJ whole genome shotgun (WGS) entry which is preliminary data.</text>
</comment>
<dbReference type="Gene3D" id="3.40.50.2000">
    <property type="entry name" value="Glycogen Phosphorylase B"/>
    <property type="match status" value="2"/>
</dbReference>
<evidence type="ECO:0000313" key="2">
    <source>
        <dbReference type="EMBL" id="KAK7966403.1"/>
    </source>
</evidence>
<dbReference type="PANTHER" id="PTHR21015:SF22">
    <property type="entry name" value="GLYCOSYLTRANSFERASE"/>
    <property type="match status" value="1"/>
</dbReference>
<dbReference type="EMBL" id="JAQQWE010000001">
    <property type="protein sequence ID" value="KAK7966403.1"/>
    <property type="molecule type" value="Genomic_DNA"/>
</dbReference>
<organism evidence="2 3">
    <name type="scientific">Apiospora aurea</name>
    <dbReference type="NCBI Taxonomy" id="335848"/>
    <lineage>
        <taxon>Eukaryota</taxon>
        <taxon>Fungi</taxon>
        <taxon>Dikarya</taxon>
        <taxon>Ascomycota</taxon>
        <taxon>Pezizomycotina</taxon>
        <taxon>Sordariomycetes</taxon>
        <taxon>Xylariomycetidae</taxon>
        <taxon>Amphisphaeriales</taxon>
        <taxon>Apiosporaceae</taxon>
        <taxon>Apiospora</taxon>
    </lineage>
</organism>